<dbReference type="EMBL" id="JBHSRS010000015">
    <property type="protein sequence ID" value="MFC6281003.1"/>
    <property type="molecule type" value="Genomic_DNA"/>
</dbReference>
<proteinExistence type="predicted"/>
<name>A0ABW1TW62_9BURK</name>
<comment type="caution">
    <text evidence="1">The sequence shown here is derived from an EMBL/GenBank/DDBJ whole genome shotgun (WGS) entry which is preliminary data.</text>
</comment>
<reference evidence="2" key="1">
    <citation type="journal article" date="2019" name="Int. J. Syst. Evol. Microbiol.">
        <title>The Global Catalogue of Microorganisms (GCM) 10K type strain sequencing project: providing services to taxonomists for standard genome sequencing and annotation.</title>
        <authorList>
            <consortium name="The Broad Institute Genomics Platform"/>
            <consortium name="The Broad Institute Genome Sequencing Center for Infectious Disease"/>
            <person name="Wu L."/>
            <person name="Ma J."/>
        </authorList>
    </citation>
    <scope>NUCLEOTIDE SEQUENCE [LARGE SCALE GENOMIC DNA]</scope>
    <source>
        <strain evidence="2">CCUG 39402</strain>
    </source>
</reference>
<evidence type="ECO:0000313" key="1">
    <source>
        <dbReference type="EMBL" id="MFC6281003.1"/>
    </source>
</evidence>
<dbReference type="InterPro" id="IPR008551">
    <property type="entry name" value="TANGO2"/>
</dbReference>
<protein>
    <submittedName>
        <fullName evidence="1">NRDE family protein</fullName>
    </submittedName>
</protein>
<dbReference type="Proteomes" id="UP001596270">
    <property type="component" value="Unassembled WGS sequence"/>
</dbReference>
<dbReference type="RefSeq" id="WP_371436061.1">
    <property type="nucleotide sequence ID" value="NZ_JBHSRS010000015.1"/>
</dbReference>
<keyword evidence="2" id="KW-1185">Reference proteome</keyword>
<accession>A0ABW1TW62</accession>
<organism evidence="1 2">
    <name type="scientific">Polaromonas aquatica</name>
    <dbReference type="NCBI Taxonomy" id="332657"/>
    <lineage>
        <taxon>Bacteria</taxon>
        <taxon>Pseudomonadati</taxon>
        <taxon>Pseudomonadota</taxon>
        <taxon>Betaproteobacteria</taxon>
        <taxon>Burkholderiales</taxon>
        <taxon>Comamonadaceae</taxon>
        <taxon>Polaromonas</taxon>
    </lineage>
</organism>
<dbReference type="PANTHER" id="PTHR17985:SF8">
    <property type="entry name" value="TRANSPORT AND GOLGI ORGANIZATION PROTEIN 2 HOMOLOG"/>
    <property type="match status" value="1"/>
</dbReference>
<evidence type="ECO:0000313" key="2">
    <source>
        <dbReference type="Proteomes" id="UP001596270"/>
    </source>
</evidence>
<dbReference type="Pfam" id="PF05742">
    <property type="entry name" value="TANGO2"/>
    <property type="match status" value="1"/>
</dbReference>
<gene>
    <name evidence="1" type="ORF">ACFQND_07135</name>
</gene>
<dbReference type="PANTHER" id="PTHR17985">
    <property type="entry name" value="SER/THR-RICH PROTEIN T10 IN DGCR REGION"/>
    <property type="match status" value="1"/>
</dbReference>
<sequence>MCLVAFAINASERWPLVIASNRDEFFDRPTLPLARWQSESGHTIISGRDERAGGTWLGMTPGGRIALLTNVRERPALSQPPAPRSRGGLVMRWLENDMDASQFMTHTDSTAYAGFNLVVGDWSTDSWTWLSNRSFDSGPGGAAGNRPQRSGWHSRALAPGVYGLSNAALDTPWPKTLALKAALTDALAGATSQEAGAMDTPLWTALASRHRADPGNLPDTGLPVAMEQALSSAFVDSPERAYGTRCSTLLVASAAENQQDKHRWTVRVEEKTHLQPVKGKATQEQSNVRASQVFHWQRTSVVR</sequence>